<sequence>MVSLKLIFNTLLCVIPFFSFCEDPDEALVKQIDQQERAWEQQSDSITSEMLE</sequence>
<dbReference type="RefSeq" id="WP_155082410.1">
    <property type="nucleotide sequence ID" value="NZ_WMIA01000001.1"/>
</dbReference>
<proteinExistence type="predicted"/>
<reference evidence="1 2" key="1">
    <citation type="submission" date="2019-11" db="EMBL/GenBank/DDBJ databases">
        <title>Isolation of a new High Light Tolerant Cyanobacteria.</title>
        <authorList>
            <person name="Dobson Z."/>
            <person name="Vaughn N."/>
            <person name="Vaughn M."/>
            <person name="Fromme P."/>
            <person name="Mazor Y."/>
        </authorList>
    </citation>
    <scope>NUCLEOTIDE SEQUENCE [LARGE SCALE GENOMIC DNA]</scope>
    <source>
        <strain evidence="1 2">0216</strain>
    </source>
</reference>
<evidence type="ECO:0000313" key="2">
    <source>
        <dbReference type="Proteomes" id="UP000437131"/>
    </source>
</evidence>
<name>A0A844GT90_9CHRO</name>
<comment type="caution">
    <text evidence="1">The sequence shown here is derived from an EMBL/GenBank/DDBJ whole genome shotgun (WGS) entry which is preliminary data.</text>
</comment>
<accession>A0A844GT90</accession>
<dbReference type="AlphaFoldDB" id="A0A844GT90"/>
<organism evidence="1 2">
    <name type="scientific">Cyanobacterium aponinum 0216</name>
    <dbReference type="NCBI Taxonomy" id="2676140"/>
    <lineage>
        <taxon>Bacteria</taxon>
        <taxon>Bacillati</taxon>
        <taxon>Cyanobacteriota</taxon>
        <taxon>Cyanophyceae</taxon>
        <taxon>Oscillatoriophycideae</taxon>
        <taxon>Chroococcales</taxon>
        <taxon>Geminocystaceae</taxon>
        <taxon>Cyanobacterium</taxon>
    </lineage>
</organism>
<evidence type="ECO:0000313" key="1">
    <source>
        <dbReference type="EMBL" id="MTF37485.1"/>
    </source>
</evidence>
<dbReference type="EMBL" id="WMIA01000001">
    <property type="protein sequence ID" value="MTF37485.1"/>
    <property type="molecule type" value="Genomic_DNA"/>
</dbReference>
<dbReference type="Proteomes" id="UP000437131">
    <property type="component" value="Unassembled WGS sequence"/>
</dbReference>
<protein>
    <submittedName>
        <fullName evidence="1">Uncharacterized protein</fullName>
    </submittedName>
</protein>
<gene>
    <name evidence="1" type="ORF">GGC33_00850</name>
</gene>